<keyword evidence="4" id="KW-1185">Reference proteome</keyword>
<dbReference type="RefSeq" id="WP_425570318.1">
    <property type="nucleotide sequence ID" value="NZ_BAABFO010000026.1"/>
</dbReference>
<dbReference type="NCBIfam" id="TIGR02799">
    <property type="entry name" value="thio_ybgC"/>
    <property type="match status" value="1"/>
</dbReference>
<dbReference type="PIRSF" id="PIRSF003230">
    <property type="entry name" value="YbgC"/>
    <property type="match status" value="1"/>
</dbReference>
<dbReference type="Pfam" id="PF13279">
    <property type="entry name" value="4HBT_2"/>
    <property type="match status" value="1"/>
</dbReference>
<dbReference type="InterPro" id="IPR050563">
    <property type="entry name" value="4-hydroxybenzoyl-CoA_TE"/>
</dbReference>
<dbReference type="EMBL" id="BAABFO010000026">
    <property type="protein sequence ID" value="GAA4340689.1"/>
    <property type="molecule type" value="Genomic_DNA"/>
</dbReference>
<dbReference type="CDD" id="cd00586">
    <property type="entry name" value="4HBT"/>
    <property type="match status" value="1"/>
</dbReference>
<keyword evidence="2" id="KW-0378">Hydrolase</keyword>
<gene>
    <name evidence="3" type="primary">ybgC</name>
    <name evidence="3" type="ORF">GCM10023144_40670</name>
</gene>
<dbReference type="NCBIfam" id="TIGR00051">
    <property type="entry name" value="YbgC/FadM family acyl-CoA thioesterase"/>
    <property type="match status" value="1"/>
</dbReference>
<dbReference type="Proteomes" id="UP001501671">
    <property type="component" value="Unassembled WGS sequence"/>
</dbReference>
<dbReference type="SUPFAM" id="SSF54637">
    <property type="entry name" value="Thioesterase/thiol ester dehydrase-isomerase"/>
    <property type="match status" value="1"/>
</dbReference>
<dbReference type="PANTHER" id="PTHR31793:SF37">
    <property type="entry name" value="ACYL-COA THIOESTER HYDROLASE YBGC"/>
    <property type="match status" value="1"/>
</dbReference>
<proteinExistence type="inferred from homology"/>
<dbReference type="InterPro" id="IPR006684">
    <property type="entry name" value="YbgC/YbaW"/>
</dbReference>
<evidence type="ECO:0000313" key="4">
    <source>
        <dbReference type="Proteomes" id="UP001501671"/>
    </source>
</evidence>
<reference evidence="4" key="1">
    <citation type="journal article" date="2019" name="Int. J. Syst. Evol. Microbiol.">
        <title>The Global Catalogue of Microorganisms (GCM) 10K type strain sequencing project: providing services to taxonomists for standard genome sequencing and annotation.</title>
        <authorList>
            <consortium name="The Broad Institute Genomics Platform"/>
            <consortium name="The Broad Institute Genome Sequencing Center for Infectious Disease"/>
            <person name="Wu L."/>
            <person name="Ma J."/>
        </authorList>
    </citation>
    <scope>NUCLEOTIDE SEQUENCE [LARGE SCALE GENOMIC DNA]</scope>
    <source>
        <strain evidence="4">JCM 17666</strain>
    </source>
</reference>
<dbReference type="InterPro" id="IPR014166">
    <property type="entry name" value="Tol-Pal_acyl-CoA_thioesterase"/>
</dbReference>
<name>A0ABP8HKN2_9BURK</name>
<protein>
    <submittedName>
        <fullName evidence="3">Tol-pal system-associated acyl-CoA thioesterase</fullName>
    </submittedName>
</protein>
<evidence type="ECO:0000256" key="2">
    <source>
        <dbReference type="ARBA" id="ARBA00022801"/>
    </source>
</evidence>
<sequence>MRRYHSERSLKGTSAVFPSATADALFTVRVYYEDTDAGGVVYYANYLKFFERARTEWLRELGFEQQRLAEQARRIFVVRGLDMQYRRPARLDDALTIRSRVARLGRASMDFSQSCERGDELLAAGQVQVGCIDRVTWRPAPLPEDLARALAPLALESQAAAF</sequence>
<comment type="similarity">
    <text evidence="1">Belongs to the 4-hydroxybenzoyl-CoA thioesterase family.</text>
</comment>
<evidence type="ECO:0000256" key="1">
    <source>
        <dbReference type="ARBA" id="ARBA00005953"/>
    </source>
</evidence>
<organism evidence="3 4">
    <name type="scientific">Pigmentiphaga soli</name>
    <dbReference type="NCBI Taxonomy" id="1007095"/>
    <lineage>
        <taxon>Bacteria</taxon>
        <taxon>Pseudomonadati</taxon>
        <taxon>Pseudomonadota</taxon>
        <taxon>Betaproteobacteria</taxon>
        <taxon>Burkholderiales</taxon>
        <taxon>Alcaligenaceae</taxon>
        <taxon>Pigmentiphaga</taxon>
    </lineage>
</organism>
<accession>A0ABP8HKN2</accession>
<comment type="caution">
    <text evidence="3">The sequence shown here is derived from an EMBL/GenBank/DDBJ whole genome shotgun (WGS) entry which is preliminary data.</text>
</comment>
<dbReference type="PANTHER" id="PTHR31793">
    <property type="entry name" value="4-HYDROXYBENZOYL-COA THIOESTERASE FAMILY MEMBER"/>
    <property type="match status" value="1"/>
</dbReference>
<evidence type="ECO:0000313" key="3">
    <source>
        <dbReference type="EMBL" id="GAA4340689.1"/>
    </source>
</evidence>
<dbReference type="InterPro" id="IPR029069">
    <property type="entry name" value="HotDog_dom_sf"/>
</dbReference>
<dbReference type="Gene3D" id="3.10.129.10">
    <property type="entry name" value="Hotdog Thioesterase"/>
    <property type="match status" value="1"/>
</dbReference>